<dbReference type="GO" id="GO:0005829">
    <property type="term" value="C:cytosol"/>
    <property type="evidence" value="ECO:0007669"/>
    <property type="project" value="TreeGrafter"/>
</dbReference>
<evidence type="ECO:0000256" key="1">
    <source>
        <dbReference type="ARBA" id="ARBA00022605"/>
    </source>
</evidence>
<keyword evidence="9" id="KW-1185">Reference proteome</keyword>
<keyword evidence="6 7" id="KW-0057">Aromatic amino acid biosynthesis</keyword>
<comment type="catalytic activity">
    <reaction evidence="7">
        <text>shikimate + ATP = 3-phosphoshikimate + ADP + H(+)</text>
        <dbReference type="Rhea" id="RHEA:13121"/>
        <dbReference type="ChEBI" id="CHEBI:15378"/>
        <dbReference type="ChEBI" id="CHEBI:30616"/>
        <dbReference type="ChEBI" id="CHEBI:36208"/>
        <dbReference type="ChEBI" id="CHEBI:145989"/>
        <dbReference type="ChEBI" id="CHEBI:456216"/>
        <dbReference type="EC" id="2.7.1.71"/>
    </reaction>
</comment>
<feature type="binding site" evidence="7">
    <location>
        <position position="18"/>
    </location>
    <ligand>
        <name>Mg(2+)</name>
        <dbReference type="ChEBI" id="CHEBI:18420"/>
    </ligand>
</feature>
<keyword evidence="5 7" id="KW-0067">ATP-binding</keyword>
<feature type="binding site" evidence="7">
    <location>
        <begin position="14"/>
        <end position="19"/>
    </location>
    <ligand>
        <name>ATP</name>
        <dbReference type="ChEBI" id="CHEBI:30616"/>
    </ligand>
</feature>
<keyword evidence="1 7" id="KW-0028">Amino-acid biosynthesis</keyword>
<dbReference type="PANTHER" id="PTHR21087">
    <property type="entry name" value="SHIKIMATE KINASE"/>
    <property type="match status" value="1"/>
</dbReference>
<dbReference type="EC" id="2.7.1.71" evidence="7"/>
<keyword evidence="7" id="KW-0479">Metal-binding</keyword>
<keyword evidence="2 7" id="KW-0808">Transferase</keyword>
<dbReference type="OrthoDB" id="9800332at2"/>
<dbReference type="eggNOG" id="COG0703">
    <property type="taxonomic scope" value="Bacteria"/>
</dbReference>
<feature type="binding site" evidence="7">
    <location>
        <position position="136"/>
    </location>
    <ligand>
        <name>substrate</name>
    </ligand>
</feature>
<evidence type="ECO:0000256" key="5">
    <source>
        <dbReference type="ARBA" id="ARBA00022840"/>
    </source>
</evidence>
<dbReference type="KEGG" id="maga:Mag101_10285"/>
<dbReference type="UniPathway" id="UPA00053">
    <property type="reaction ID" value="UER00088"/>
</dbReference>
<dbReference type="GO" id="GO:0005524">
    <property type="term" value="F:ATP binding"/>
    <property type="evidence" value="ECO:0007669"/>
    <property type="project" value="UniProtKB-UniRule"/>
</dbReference>
<feature type="binding site" evidence="7">
    <location>
        <position position="119"/>
    </location>
    <ligand>
        <name>ATP</name>
        <dbReference type="ChEBI" id="CHEBI:30616"/>
    </ligand>
</feature>
<dbReference type="EMBL" id="CP019650">
    <property type="protein sequence ID" value="AQQ67983.1"/>
    <property type="molecule type" value="Genomic_DNA"/>
</dbReference>
<dbReference type="HAMAP" id="MF_00109">
    <property type="entry name" value="Shikimate_kinase"/>
    <property type="match status" value="1"/>
</dbReference>
<keyword evidence="7" id="KW-0460">Magnesium</keyword>
<keyword evidence="3 7" id="KW-0547">Nucleotide-binding</keyword>
<dbReference type="InterPro" id="IPR027417">
    <property type="entry name" value="P-loop_NTPase"/>
</dbReference>
<feature type="binding site" evidence="7">
    <location>
        <position position="60"/>
    </location>
    <ligand>
        <name>substrate</name>
    </ligand>
</feature>
<evidence type="ECO:0000256" key="4">
    <source>
        <dbReference type="ARBA" id="ARBA00022777"/>
    </source>
</evidence>
<dbReference type="InterPro" id="IPR031322">
    <property type="entry name" value="Shikimate/glucono_kinase"/>
</dbReference>
<comment type="pathway">
    <text evidence="7">Metabolic intermediate biosynthesis; chorismate biosynthesis; chorismate from D-erythrose 4-phosphate and phosphoenolpyruvate: step 5/7.</text>
</comment>
<dbReference type="RefSeq" id="WP_077404356.1">
    <property type="nucleotide sequence ID" value="NZ_CP019650.1"/>
</dbReference>
<evidence type="ECO:0000256" key="2">
    <source>
        <dbReference type="ARBA" id="ARBA00022679"/>
    </source>
</evidence>
<comment type="subcellular location">
    <subcellularLocation>
        <location evidence="7">Cytoplasm</location>
    </subcellularLocation>
</comment>
<evidence type="ECO:0000256" key="3">
    <source>
        <dbReference type="ARBA" id="ARBA00022741"/>
    </source>
</evidence>
<protein>
    <recommendedName>
        <fullName evidence="7">Shikimate kinase</fullName>
        <shortName evidence="7">SK</shortName>
        <ecNumber evidence="7">2.7.1.71</ecNumber>
    </recommendedName>
</protein>
<gene>
    <name evidence="7" type="primary">aroK</name>
    <name evidence="8" type="ORF">Mag101_10285</name>
</gene>
<organism evidence="8 9">
    <name type="scientific">Microbulbifer agarilyticus</name>
    <dbReference type="NCBI Taxonomy" id="260552"/>
    <lineage>
        <taxon>Bacteria</taxon>
        <taxon>Pseudomonadati</taxon>
        <taxon>Pseudomonadota</taxon>
        <taxon>Gammaproteobacteria</taxon>
        <taxon>Cellvibrionales</taxon>
        <taxon>Microbulbiferaceae</taxon>
        <taxon>Microbulbifer</taxon>
    </lineage>
</organism>
<dbReference type="PRINTS" id="PR01100">
    <property type="entry name" value="SHIKIMTKNASE"/>
</dbReference>
<dbReference type="SUPFAM" id="SSF52540">
    <property type="entry name" value="P-loop containing nucleoside triphosphate hydrolases"/>
    <property type="match status" value="1"/>
</dbReference>
<evidence type="ECO:0000313" key="8">
    <source>
        <dbReference type="EMBL" id="AQQ67983.1"/>
    </source>
</evidence>
<keyword evidence="7" id="KW-0963">Cytoplasm</keyword>
<feature type="binding site" evidence="7">
    <location>
        <position position="153"/>
    </location>
    <ligand>
        <name>ATP</name>
        <dbReference type="ChEBI" id="CHEBI:30616"/>
    </ligand>
</feature>
<feature type="binding site" evidence="7">
    <location>
        <position position="81"/>
    </location>
    <ligand>
        <name>substrate</name>
    </ligand>
</feature>
<dbReference type="CDD" id="cd00464">
    <property type="entry name" value="SK"/>
    <property type="match status" value="1"/>
</dbReference>
<evidence type="ECO:0000313" key="9">
    <source>
        <dbReference type="Proteomes" id="UP000188219"/>
    </source>
</evidence>
<evidence type="ECO:0000256" key="6">
    <source>
        <dbReference type="ARBA" id="ARBA00023141"/>
    </source>
</evidence>
<dbReference type="Pfam" id="PF01202">
    <property type="entry name" value="SKI"/>
    <property type="match status" value="1"/>
</dbReference>
<reference evidence="8" key="1">
    <citation type="submission" date="2017-02" db="EMBL/GenBank/DDBJ databases">
        <title>Genome of Microbulbifer agarilyticus GP101.</title>
        <authorList>
            <person name="Jung J."/>
            <person name="Bae S.S."/>
            <person name="Baek K."/>
        </authorList>
    </citation>
    <scope>NUCLEOTIDE SEQUENCE [LARGE SCALE GENOMIC DNA]</scope>
    <source>
        <strain evidence="8">GP101</strain>
    </source>
</reference>
<dbReference type="GO" id="GO:0004765">
    <property type="term" value="F:shikimate kinase activity"/>
    <property type="evidence" value="ECO:0007669"/>
    <property type="project" value="UniProtKB-UniRule"/>
</dbReference>
<dbReference type="PANTHER" id="PTHR21087:SF16">
    <property type="entry name" value="SHIKIMATE KINASE 1, CHLOROPLASTIC"/>
    <property type="match status" value="1"/>
</dbReference>
<dbReference type="Gene3D" id="3.40.50.300">
    <property type="entry name" value="P-loop containing nucleotide triphosphate hydrolases"/>
    <property type="match status" value="1"/>
</dbReference>
<name>A0A1Q2M5H2_9GAMM</name>
<dbReference type="Proteomes" id="UP000188219">
    <property type="component" value="Chromosome"/>
</dbReference>
<dbReference type="GO" id="GO:0000287">
    <property type="term" value="F:magnesium ion binding"/>
    <property type="evidence" value="ECO:0007669"/>
    <property type="project" value="UniProtKB-UniRule"/>
</dbReference>
<comment type="cofactor">
    <cofactor evidence="7">
        <name>Mg(2+)</name>
        <dbReference type="ChEBI" id="CHEBI:18420"/>
    </cofactor>
    <text evidence="7">Binds 1 Mg(2+) ion per subunit.</text>
</comment>
<dbReference type="InterPro" id="IPR000623">
    <property type="entry name" value="Shikimate_kinase/TSH1"/>
</dbReference>
<dbReference type="STRING" id="260552.Mag101_10285"/>
<evidence type="ECO:0000256" key="7">
    <source>
        <dbReference type="HAMAP-Rule" id="MF_00109"/>
    </source>
</evidence>
<dbReference type="AlphaFoldDB" id="A0A1Q2M5H2"/>
<comment type="subunit">
    <text evidence="7">Monomer.</text>
</comment>
<sequence length="169" mass="18836">MHKQGSVVLIGMPGAGKSTLGVLLAKELAKDFVDTDVLIQLREDKTLQEIMNESDYLNLRRIEGEVIAEAELPNHVIATGGSAVYSEDGMRNLLKFGPAVFLNCSADELRRRIHNYESRGIAKAPGQSFEELFEERQALYRRYADIVVDCDGQDLEQVLGQVVARVESR</sequence>
<feature type="binding site" evidence="7">
    <location>
        <position position="36"/>
    </location>
    <ligand>
        <name>substrate</name>
    </ligand>
</feature>
<dbReference type="GO" id="GO:0008652">
    <property type="term" value="P:amino acid biosynthetic process"/>
    <property type="evidence" value="ECO:0007669"/>
    <property type="project" value="UniProtKB-KW"/>
</dbReference>
<accession>A0A1Q2M5H2</accession>
<dbReference type="GO" id="GO:0009073">
    <property type="term" value="P:aromatic amino acid family biosynthetic process"/>
    <property type="evidence" value="ECO:0007669"/>
    <property type="project" value="UniProtKB-KW"/>
</dbReference>
<keyword evidence="4 7" id="KW-0418">Kinase</keyword>
<comment type="function">
    <text evidence="7">Catalyzes the specific phosphorylation of the 3-hydroxyl group of shikimic acid using ATP as a cosubstrate.</text>
</comment>
<proteinExistence type="inferred from homology"/>
<dbReference type="GO" id="GO:0009423">
    <property type="term" value="P:chorismate biosynthetic process"/>
    <property type="evidence" value="ECO:0007669"/>
    <property type="project" value="UniProtKB-UniRule"/>
</dbReference>
<comment type="similarity">
    <text evidence="7">Belongs to the shikimate kinase family.</text>
</comment>